<feature type="chain" id="PRO_5011605107" description="Conjugal transfer protein TraI" evidence="1">
    <location>
        <begin position="27"/>
        <end position="226"/>
    </location>
</feature>
<dbReference type="RefSeq" id="WP_093318168.1">
    <property type="nucleotide sequence ID" value="NZ_FOAF01000001.1"/>
</dbReference>
<feature type="signal peptide" evidence="1">
    <location>
        <begin position="1"/>
        <end position="26"/>
    </location>
</feature>
<name>A0A1H7IBR2_OLID1</name>
<dbReference type="AlphaFoldDB" id="A0A1H7IBR2"/>
<dbReference type="STRING" id="407022.SAMN05661044_00623"/>
<evidence type="ECO:0000313" key="3">
    <source>
        <dbReference type="Proteomes" id="UP000199421"/>
    </source>
</evidence>
<reference evidence="3" key="1">
    <citation type="submission" date="2016-10" db="EMBL/GenBank/DDBJ databases">
        <authorList>
            <person name="Varghese N."/>
            <person name="Submissions S."/>
        </authorList>
    </citation>
    <scope>NUCLEOTIDE SEQUENCE [LARGE SCALE GENOMIC DNA]</scope>
    <source>
        <strain evidence="3">DSM 18733</strain>
    </source>
</reference>
<sequence length="226" mass="26365">MKCWVRKVVVVMMCSFLLLPSQEVSAFPILEIIKAAVVKVIKAVDLAIQRQQNKIIWLQNAEKALENAMAKLKLEEISKWSERQREQYAKYFEELQKVKLMITFYSRIKDITSNQAQIVLEFQNTWKVLQGDRHFNRSEIEYMGTVYSGILNETIQHIDELSLVVNSFQTQMSDAKRLEMINAVGDRVEENLRDIRIFNRENAMLSIQRARSQGDISLMKALYGIE</sequence>
<dbReference type="OrthoDB" id="793529at2"/>
<accession>A0A1H7IBR2</accession>
<proteinExistence type="predicted"/>
<gene>
    <name evidence="2" type="ORF">SAMN05661044_00623</name>
</gene>
<evidence type="ECO:0000256" key="1">
    <source>
        <dbReference type="SAM" id="SignalP"/>
    </source>
</evidence>
<organism evidence="2 3">
    <name type="scientific">Olivibacter domesticus</name>
    <name type="common">Pseudosphingobacterium domesticum</name>
    <dbReference type="NCBI Taxonomy" id="407022"/>
    <lineage>
        <taxon>Bacteria</taxon>
        <taxon>Pseudomonadati</taxon>
        <taxon>Bacteroidota</taxon>
        <taxon>Sphingobacteriia</taxon>
        <taxon>Sphingobacteriales</taxon>
        <taxon>Sphingobacteriaceae</taxon>
        <taxon>Olivibacter</taxon>
    </lineage>
</organism>
<dbReference type="EMBL" id="FOAF01000001">
    <property type="protein sequence ID" value="SEK58960.1"/>
    <property type="molecule type" value="Genomic_DNA"/>
</dbReference>
<keyword evidence="1" id="KW-0732">Signal</keyword>
<protein>
    <recommendedName>
        <fullName evidence="4">Conjugal transfer protein TraI</fullName>
    </recommendedName>
</protein>
<evidence type="ECO:0008006" key="4">
    <source>
        <dbReference type="Google" id="ProtNLM"/>
    </source>
</evidence>
<keyword evidence="3" id="KW-1185">Reference proteome</keyword>
<dbReference type="Proteomes" id="UP000199421">
    <property type="component" value="Unassembled WGS sequence"/>
</dbReference>
<evidence type="ECO:0000313" key="2">
    <source>
        <dbReference type="EMBL" id="SEK58960.1"/>
    </source>
</evidence>